<reference evidence="1" key="1">
    <citation type="submission" date="2022-01" db="EMBL/GenBank/DDBJ databases">
        <title>Genome Sequence Resource for Two Populations of Ditylenchus destructor, the Migratory Endoparasitic Phytonematode.</title>
        <authorList>
            <person name="Zhang H."/>
            <person name="Lin R."/>
            <person name="Xie B."/>
        </authorList>
    </citation>
    <scope>NUCLEOTIDE SEQUENCE</scope>
    <source>
        <strain evidence="1">BazhouSP</strain>
    </source>
</reference>
<dbReference type="EMBL" id="JAKKPZ010000052">
    <property type="protein sequence ID" value="KAI1705908.1"/>
    <property type="molecule type" value="Genomic_DNA"/>
</dbReference>
<gene>
    <name evidence="1" type="ORF">DdX_13348</name>
</gene>
<accession>A0AAD4MUS1</accession>
<dbReference type="AlphaFoldDB" id="A0AAD4MUS1"/>
<comment type="caution">
    <text evidence="1">The sequence shown here is derived from an EMBL/GenBank/DDBJ whole genome shotgun (WGS) entry which is preliminary data.</text>
</comment>
<sequence>MSEESGDWPGAFSRDFSGLAGESANRMMTIDGWRMSDGGEVGRHNERKMGFRSIPHRSIHYSAPLHHCLPVFRLSSRLGVTATDFDRGDSLGSLWSVCKSPSLFLKVSVEIFLSLLCLPLKCFL</sequence>
<evidence type="ECO:0000313" key="1">
    <source>
        <dbReference type="EMBL" id="KAI1705908.1"/>
    </source>
</evidence>
<keyword evidence="2" id="KW-1185">Reference proteome</keyword>
<protein>
    <submittedName>
        <fullName evidence="1">Uncharacterized protein</fullName>
    </submittedName>
</protein>
<organism evidence="1 2">
    <name type="scientific">Ditylenchus destructor</name>
    <dbReference type="NCBI Taxonomy" id="166010"/>
    <lineage>
        <taxon>Eukaryota</taxon>
        <taxon>Metazoa</taxon>
        <taxon>Ecdysozoa</taxon>
        <taxon>Nematoda</taxon>
        <taxon>Chromadorea</taxon>
        <taxon>Rhabditida</taxon>
        <taxon>Tylenchina</taxon>
        <taxon>Tylenchomorpha</taxon>
        <taxon>Sphaerularioidea</taxon>
        <taxon>Anguinidae</taxon>
        <taxon>Anguininae</taxon>
        <taxon>Ditylenchus</taxon>
    </lineage>
</organism>
<name>A0AAD4MUS1_9BILA</name>
<evidence type="ECO:0000313" key="2">
    <source>
        <dbReference type="Proteomes" id="UP001201812"/>
    </source>
</evidence>
<proteinExistence type="predicted"/>
<dbReference type="Proteomes" id="UP001201812">
    <property type="component" value="Unassembled WGS sequence"/>
</dbReference>